<dbReference type="InterPro" id="IPR028098">
    <property type="entry name" value="Glyco_trans_4-like_N"/>
</dbReference>
<gene>
    <name evidence="3" type="ORF">AY586_15625</name>
</gene>
<dbReference type="Pfam" id="PF00534">
    <property type="entry name" value="Glycos_transf_1"/>
    <property type="match status" value="1"/>
</dbReference>
<dbReference type="CDD" id="cd03811">
    <property type="entry name" value="GT4_GT28_WabH-like"/>
    <property type="match status" value="1"/>
</dbReference>
<sequence>MTEPAHIACFLSTSGHSGVDRLARHLLPAIARRGHRVDLLKVRGHGPELTDQPPGLRIIDLGTRHTLATLPALVRYLRRERPDVLLSDKDKVNRLALAARALARTPTRLVLRSGITISVDLASRGPLDRWVQRHSMGWLYRFADRVLVPSVGAADDMARYTGLPREHIHPVDSPIVPARLFTEQQPRPDHPWFADDAPPLILSVGELCSRKDFATLLRAFARVRAERPCRLMILGRGSARERLLRLADDLGVGADFALPGFVPEPYAYMAHAALLAFSSRWEGLPFVPVEALAVGTPVVSTDCPSGPREILQDGRYGPLVPVGDDAALAEAIKTTLDNPLPKAVLREAAGRFEIERAVGGYLEGMGLLDKPHAPCN</sequence>
<organism evidence="3 4">
    <name type="scientific">Marichromatium gracile</name>
    <name type="common">Chromatium gracile</name>
    <dbReference type="NCBI Taxonomy" id="1048"/>
    <lineage>
        <taxon>Bacteria</taxon>
        <taxon>Pseudomonadati</taxon>
        <taxon>Pseudomonadota</taxon>
        <taxon>Gammaproteobacteria</taxon>
        <taxon>Chromatiales</taxon>
        <taxon>Chromatiaceae</taxon>
        <taxon>Marichromatium</taxon>
    </lineage>
</organism>
<dbReference type="EMBL" id="LSYU01000073">
    <property type="protein sequence ID" value="KXX63916.1"/>
    <property type="molecule type" value="Genomic_DNA"/>
</dbReference>
<comment type="caution">
    <text evidence="3">The sequence shown here is derived from an EMBL/GenBank/DDBJ whole genome shotgun (WGS) entry which is preliminary data.</text>
</comment>
<feature type="domain" description="Glycosyl transferase family 1" evidence="1">
    <location>
        <begin position="194"/>
        <end position="348"/>
    </location>
</feature>
<accession>A0ABR5VF18</accession>
<dbReference type="Pfam" id="PF13579">
    <property type="entry name" value="Glyco_trans_4_4"/>
    <property type="match status" value="1"/>
</dbReference>
<dbReference type="PANTHER" id="PTHR12526">
    <property type="entry name" value="GLYCOSYLTRANSFERASE"/>
    <property type="match status" value="1"/>
</dbReference>
<dbReference type="RefSeq" id="WP_062276492.1">
    <property type="nucleotide sequence ID" value="NZ_LSYU01000073.1"/>
</dbReference>
<name>A0ABR5VF18_MARGR</name>
<evidence type="ECO:0000313" key="4">
    <source>
        <dbReference type="Proteomes" id="UP000075766"/>
    </source>
</evidence>
<evidence type="ECO:0000313" key="3">
    <source>
        <dbReference type="EMBL" id="KXX63916.1"/>
    </source>
</evidence>
<dbReference type="Proteomes" id="UP000075766">
    <property type="component" value="Unassembled WGS sequence"/>
</dbReference>
<proteinExistence type="predicted"/>
<dbReference type="Gene3D" id="3.40.50.2000">
    <property type="entry name" value="Glycogen Phosphorylase B"/>
    <property type="match status" value="2"/>
</dbReference>
<dbReference type="SUPFAM" id="SSF53756">
    <property type="entry name" value="UDP-Glycosyltransferase/glycogen phosphorylase"/>
    <property type="match status" value="1"/>
</dbReference>
<reference evidence="3 4" key="1">
    <citation type="submission" date="2016-02" db="EMBL/GenBank/DDBJ databases">
        <title>Genome sequence of Marichromatium gracile YL-28, a purple sulfur bacterium.</title>
        <authorList>
            <person name="Zhao C."/>
            <person name="Hong X."/>
            <person name="Chen S."/>
            <person name="Yang S."/>
        </authorList>
    </citation>
    <scope>NUCLEOTIDE SEQUENCE [LARGE SCALE GENOMIC DNA]</scope>
    <source>
        <strain evidence="3 4">YL28</strain>
    </source>
</reference>
<evidence type="ECO:0000259" key="2">
    <source>
        <dbReference type="Pfam" id="PF13579"/>
    </source>
</evidence>
<keyword evidence="4" id="KW-1185">Reference proteome</keyword>
<evidence type="ECO:0000259" key="1">
    <source>
        <dbReference type="Pfam" id="PF00534"/>
    </source>
</evidence>
<dbReference type="InterPro" id="IPR001296">
    <property type="entry name" value="Glyco_trans_1"/>
</dbReference>
<feature type="domain" description="Glycosyltransferase subfamily 4-like N-terminal" evidence="2">
    <location>
        <begin position="18"/>
        <end position="171"/>
    </location>
</feature>
<protein>
    <submittedName>
        <fullName evidence="3">Glycosyltransferase</fullName>
    </submittedName>
</protein>